<accession>A0A8H4A7L2</accession>
<gene>
    <name evidence="1" type="ORF">F8M41_002084</name>
</gene>
<comment type="caution">
    <text evidence="1">The sequence shown here is derived from an EMBL/GenBank/DDBJ whole genome shotgun (WGS) entry which is preliminary data.</text>
</comment>
<proteinExistence type="predicted"/>
<dbReference type="Proteomes" id="UP000439903">
    <property type="component" value="Unassembled WGS sequence"/>
</dbReference>
<dbReference type="EMBL" id="WTPW01001176">
    <property type="protein sequence ID" value="KAF0451020.1"/>
    <property type="molecule type" value="Genomic_DNA"/>
</dbReference>
<sequence>MTICVKNAEATSQIIANNSVHIRNYSKPIKSVKQKQKDHVDINEYHSNSDNNKYYSNSKFSAKTMLFKNIKFRKVSKYTKSIEINFNIDLNSTYAGPSSVSNTDNISDEFAYMSIELDEFNNISNSFDLDPISNLLDEYETTLYENQDFLMTF</sequence>
<protein>
    <submittedName>
        <fullName evidence="1">Uncharacterized protein</fullName>
    </submittedName>
</protein>
<reference evidence="1 2" key="1">
    <citation type="journal article" date="2019" name="Environ. Microbiol.">
        <title>At the nexus of three kingdoms: the genome of the mycorrhizal fungus Gigaspora margarita provides insights into plant, endobacterial and fungal interactions.</title>
        <authorList>
            <person name="Venice F."/>
            <person name="Ghignone S."/>
            <person name="Salvioli di Fossalunga A."/>
            <person name="Amselem J."/>
            <person name="Novero M."/>
            <person name="Xianan X."/>
            <person name="Sedzielewska Toro K."/>
            <person name="Morin E."/>
            <person name="Lipzen A."/>
            <person name="Grigoriev I.V."/>
            <person name="Henrissat B."/>
            <person name="Martin F.M."/>
            <person name="Bonfante P."/>
        </authorList>
    </citation>
    <scope>NUCLEOTIDE SEQUENCE [LARGE SCALE GENOMIC DNA]</scope>
    <source>
        <strain evidence="1 2">BEG34</strain>
    </source>
</reference>
<evidence type="ECO:0000313" key="2">
    <source>
        <dbReference type="Proteomes" id="UP000439903"/>
    </source>
</evidence>
<evidence type="ECO:0000313" key="1">
    <source>
        <dbReference type="EMBL" id="KAF0451020.1"/>
    </source>
</evidence>
<dbReference type="AlphaFoldDB" id="A0A8H4A7L2"/>
<organism evidence="1 2">
    <name type="scientific">Gigaspora margarita</name>
    <dbReference type="NCBI Taxonomy" id="4874"/>
    <lineage>
        <taxon>Eukaryota</taxon>
        <taxon>Fungi</taxon>
        <taxon>Fungi incertae sedis</taxon>
        <taxon>Mucoromycota</taxon>
        <taxon>Glomeromycotina</taxon>
        <taxon>Glomeromycetes</taxon>
        <taxon>Diversisporales</taxon>
        <taxon>Gigasporaceae</taxon>
        <taxon>Gigaspora</taxon>
    </lineage>
</organism>
<keyword evidence="2" id="KW-1185">Reference proteome</keyword>
<name>A0A8H4A7L2_GIGMA</name>